<dbReference type="InterPro" id="IPR018046">
    <property type="entry name" value="Pili_assmbl_chaperone_CS"/>
</dbReference>
<feature type="chain" id="PRO_5018267653" evidence="9">
    <location>
        <begin position="26"/>
        <end position="253"/>
    </location>
</feature>
<dbReference type="SUPFAM" id="SSF49584">
    <property type="entry name" value="Periplasmic chaperone C-domain"/>
    <property type="match status" value="1"/>
</dbReference>
<evidence type="ECO:0000256" key="8">
    <source>
        <dbReference type="RuleBase" id="RU003918"/>
    </source>
</evidence>
<keyword evidence="5" id="KW-0574">Periplasm</keyword>
<evidence type="ECO:0000259" key="11">
    <source>
        <dbReference type="Pfam" id="PF02753"/>
    </source>
</evidence>
<evidence type="ECO:0000256" key="9">
    <source>
        <dbReference type="SAM" id="SignalP"/>
    </source>
</evidence>
<dbReference type="FunFam" id="2.60.40.10:FF:000458">
    <property type="entry name" value="Molecular chaperone FimC"/>
    <property type="match status" value="1"/>
</dbReference>
<dbReference type="Gene3D" id="2.60.40.10">
    <property type="entry name" value="Immunoglobulins"/>
    <property type="match status" value="2"/>
</dbReference>
<evidence type="ECO:0000256" key="1">
    <source>
        <dbReference type="ARBA" id="ARBA00004418"/>
    </source>
</evidence>
<keyword evidence="6 8" id="KW-0143">Chaperone</keyword>
<accession>A0A3G8GVY3</accession>
<comment type="similarity">
    <text evidence="2 8">Belongs to the periplasmic pilus chaperone family.</text>
</comment>
<feature type="signal peptide" evidence="9">
    <location>
        <begin position="1"/>
        <end position="25"/>
    </location>
</feature>
<dbReference type="EMBL" id="CP033969">
    <property type="protein sequence ID" value="AZG12383.1"/>
    <property type="molecule type" value="Genomic_DNA"/>
</dbReference>
<dbReference type="OrthoDB" id="9131059at2"/>
<keyword evidence="3" id="KW-1029">Fimbrium biogenesis</keyword>
<dbReference type="PANTHER" id="PTHR30251:SF2">
    <property type="entry name" value="FIMBRIAL CHAPERONE YADV-RELATED"/>
    <property type="match status" value="1"/>
</dbReference>
<evidence type="ECO:0000313" key="13">
    <source>
        <dbReference type="Proteomes" id="UP000270411"/>
    </source>
</evidence>
<dbReference type="Proteomes" id="UP000270411">
    <property type="component" value="Chromosome 1"/>
</dbReference>
<evidence type="ECO:0000256" key="2">
    <source>
        <dbReference type="ARBA" id="ARBA00007399"/>
    </source>
</evidence>
<dbReference type="Pfam" id="PF02753">
    <property type="entry name" value="PapD_C"/>
    <property type="match status" value="1"/>
</dbReference>
<keyword evidence="4 9" id="KW-0732">Signal</keyword>
<evidence type="ECO:0000256" key="6">
    <source>
        <dbReference type="ARBA" id="ARBA00023186"/>
    </source>
</evidence>
<dbReference type="GO" id="GO:0030288">
    <property type="term" value="C:outer membrane-bounded periplasmic space"/>
    <property type="evidence" value="ECO:0007669"/>
    <property type="project" value="InterPro"/>
</dbReference>
<gene>
    <name evidence="12" type="ORF">EHF44_02515</name>
</gene>
<dbReference type="AlphaFoldDB" id="A0A3G8GVY3"/>
<dbReference type="PROSITE" id="PS00635">
    <property type="entry name" value="PILI_CHAPERONE"/>
    <property type="match status" value="1"/>
</dbReference>
<name>A0A3G8GVY3_9BURK</name>
<feature type="domain" description="Pili assembly chaperone C-terminal" evidence="11">
    <location>
        <begin position="177"/>
        <end position="241"/>
    </location>
</feature>
<keyword evidence="7" id="KW-0393">Immunoglobulin domain</keyword>
<proteinExistence type="inferred from homology"/>
<dbReference type="Pfam" id="PF00345">
    <property type="entry name" value="PapD_N"/>
    <property type="match status" value="1"/>
</dbReference>
<dbReference type="InterPro" id="IPR036316">
    <property type="entry name" value="Pili_assmbl_chap_C_dom_sf"/>
</dbReference>
<dbReference type="InterPro" id="IPR016148">
    <property type="entry name" value="Pili_assmbl_chaperone_C"/>
</dbReference>
<feature type="domain" description="Pili assembly chaperone N-terminal" evidence="10">
    <location>
        <begin position="26"/>
        <end position="149"/>
    </location>
</feature>
<dbReference type="SUPFAM" id="SSF49354">
    <property type="entry name" value="PapD-like"/>
    <property type="match status" value="1"/>
</dbReference>
<dbReference type="PRINTS" id="PR00969">
    <property type="entry name" value="CHAPERONPILI"/>
</dbReference>
<dbReference type="InterPro" id="IPR013783">
    <property type="entry name" value="Ig-like_fold"/>
</dbReference>
<evidence type="ECO:0000313" key="12">
    <source>
        <dbReference type="EMBL" id="AZG12383.1"/>
    </source>
</evidence>
<sequence length="253" mass="26999">MSRISHWRVALAACLAIVATSAAHASVVLAGTRVIYPETEREVTLRLTNEGTAPALVQAWIDDGDANAAPDDTHAPFTLAPPLFRLDPRKGQALRIIYLQQPLPTDRESLFWLNVLEVPPMAADGAAQRNELQFAFRTRIKLMFRPRGLPGSADAAPASVRWRLLRKADGQQVLSATNPTPYHVTFTVVEAGVGSAVHRNDAGAMAAPGATVEFPLGDAVRGSVDAGEVRHVTINDFGAAVEGVSRIAAAPTD</sequence>
<dbReference type="KEGG" id="cpau:EHF44_02515"/>
<dbReference type="RefSeq" id="WP_124682278.1">
    <property type="nucleotide sequence ID" value="NZ_CP033969.1"/>
</dbReference>
<evidence type="ECO:0000256" key="5">
    <source>
        <dbReference type="ARBA" id="ARBA00022764"/>
    </source>
</evidence>
<comment type="subcellular location">
    <subcellularLocation>
        <location evidence="1 8">Periplasm</location>
    </subcellularLocation>
</comment>
<evidence type="ECO:0000256" key="4">
    <source>
        <dbReference type="ARBA" id="ARBA00022729"/>
    </source>
</evidence>
<dbReference type="InterPro" id="IPR016147">
    <property type="entry name" value="Pili_assmbl_chaperone_N"/>
</dbReference>
<dbReference type="GO" id="GO:0071555">
    <property type="term" value="P:cell wall organization"/>
    <property type="evidence" value="ECO:0007669"/>
    <property type="project" value="InterPro"/>
</dbReference>
<dbReference type="InterPro" id="IPR008962">
    <property type="entry name" value="PapD-like_sf"/>
</dbReference>
<protein>
    <submittedName>
        <fullName evidence="12">Molecular chaperone EcpD</fullName>
    </submittedName>
</protein>
<evidence type="ECO:0000259" key="10">
    <source>
        <dbReference type="Pfam" id="PF00345"/>
    </source>
</evidence>
<dbReference type="InterPro" id="IPR050643">
    <property type="entry name" value="Periplasmic_pilus_chap"/>
</dbReference>
<organism evidence="12 13">
    <name type="scientific">Cupriavidus pauculus</name>
    <dbReference type="NCBI Taxonomy" id="82633"/>
    <lineage>
        <taxon>Bacteria</taxon>
        <taxon>Pseudomonadati</taxon>
        <taxon>Pseudomonadota</taxon>
        <taxon>Betaproteobacteria</taxon>
        <taxon>Burkholderiales</taxon>
        <taxon>Burkholderiaceae</taxon>
        <taxon>Cupriavidus</taxon>
    </lineage>
</organism>
<dbReference type="InterPro" id="IPR001829">
    <property type="entry name" value="Pili_assmbl_chaperone_bac"/>
</dbReference>
<dbReference type="PANTHER" id="PTHR30251">
    <property type="entry name" value="PILUS ASSEMBLY CHAPERONE"/>
    <property type="match status" value="1"/>
</dbReference>
<reference evidence="13" key="1">
    <citation type="submission" date="2018-11" db="EMBL/GenBank/DDBJ databases">
        <title>FDA dAtabase for Regulatory Grade micrObial Sequences (FDA-ARGOS): Supporting development and validation of Infectious Disease Dx tests.</title>
        <authorList>
            <person name="Goldberg B."/>
            <person name="Campos J."/>
            <person name="Tallon L."/>
            <person name="Sadzewicz L."/>
            <person name="Zhao X."/>
            <person name="Vavikolanu K."/>
            <person name="Mehta A."/>
            <person name="Aluvathingal J."/>
            <person name="Nadendla S."/>
            <person name="Geyer C."/>
            <person name="Nandy P."/>
            <person name="Yan Y."/>
            <person name="Sichtig H."/>
        </authorList>
    </citation>
    <scope>NUCLEOTIDE SEQUENCE [LARGE SCALE GENOMIC DNA]</scope>
    <source>
        <strain evidence="13">FDAARGOS_614</strain>
    </source>
</reference>
<evidence type="ECO:0000256" key="7">
    <source>
        <dbReference type="ARBA" id="ARBA00023319"/>
    </source>
</evidence>
<evidence type="ECO:0000256" key="3">
    <source>
        <dbReference type="ARBA" id="ARBA00022558"/>
    </source>
</evidence>